<dbReference type="Proteomes" id="UP000827976">
    <property type="component" value="Chromosome 14"/>
</dbReference>
<accession>A0ACB7UVB6</accession>
<gene>
    <name evidence="1" type="ORF">IHE45_14G127700</name>
</gene>
<proteinExistence type="predicted"/>
<organism evidence="1 2">
    <name type="scientific">Dioscorea alata</name>
    <name type="common">Purple yam</name>
    <dbReference type="NCBI Taxonomy" id="55571"/>
    <lineage>
        <taxon>Eukaryota</taxon>
        <taxon>Viridiplantae</taxon>
        <taxon>Streptophyta</taxon>
        <taxon>Embryophyta</taxon>
        <taxon>Tracheophyta</taxon>
        <taxon>Spermatophyta</taxon>
        <taxon>Magnoliopsida</taxon>
        <taxon>Liliopsida</taxon>
        <taxon>Dioscoreales</taxon>
        <taxon>Dioscoreaceae</taxon>
        <taxon>Dioscorea</taxon>
    </lineage>
</organism>
<feature type="non-terminal residue" evidence="1">
    <location>
        <position position="518"/>
    </location>
</feature>
<evidence type="ECO:0000313" key="1">
    <source>
        <dbReference type="EMBL" id="KAH7664564.1"/>
    </source>
</evidence>
<dbReference type="EMBL" id="CM037024">
    <property type="protein sequence ID" value="KAH7664564.1"/>
    <property type="molecule type" value="Genomic_DNA"/>
</dbReference>
<feature type="non-terminal residue" evidence="1">
    <location>
        <position position="1"/>
    </location>
</feature>
<sequence length="518" mass="56728">SHPSSPSSTPPSPPSPISSAPTPSPSPLVPSPSSPSPAPSSASPSVSPSPTPSSSTPPSPAPTPSPPTSSSNPSYAFPPPSPSSPSFATTPIPSGSALAPAPSPASSPPPSSPLLSPSVSPSTLLALKLGFLSYIPISNSFIHFYASSDALDLARQLFDEMPDRDPVSYNSLIDGYVKNRDLDEAEKLFWSMPDRSVVTWSCLFNGFVRNRMFRRGMDFYSKMRIHSVEPDDTTVVTLLMLYAHYKYALFGKSVHGYLLRRWSHLPTHVTSTLIDLYCNCGLLDAASALFDRMEKKDLICWNTFIAGLGSQGRGKVALDVFEQMLLNGMKPDDVTFIGVLVACAHSGLVEEGARYFEMMSSRFGIKPSFAHHWCLVDLYVRIGKPLEAMRIIQGMPLDNLSSVWGAVISLARIHGDISVGEYLGKKLIDLEPDNYRRYVPLANLYVAASQWDKYRELMQLMKVRQLKKLPECTLIDLNTVVHKFSVGDESQPEIANIYEVLEEIAKQLKLQPHVEGEN</sequence>
<evidence type="ECO:0000313" key="2">
    <source>
        <dbReference type="Proteomes" id="UP000827976"/>
    </source>
</evidence>
<name>A0ACB7UVB6_DIOAL</name>
<keyword evidence="2" id="KW-1185">Reference proteome</keyword>
<protein>
    <submittedName>
        <fullName evidence="1">Tetratricopeptide-like helical domain-containing protein</fullName>
    </submittedName>
</protein>
<reference evidence="2" key="1">
    <citation type="journal article" date="2022" name="Nat. Commun.">
        <title>Chromosome evolution and the genetic basis of agronomically important traits in greater yam.</title>
        <authorList>
            <person name="Bredeson J.V."/>
            <person name="Lyons J.B."/>
            <person name="Oniyinde I.O."/>
            <person name="Okereke N.R."/>
            <person name="Kolade O."/>
            <person name="Nnabue I."/>
            <person name="Nwadili C.O."/>
            <person name="Hribova E."/>
            <person name="Parker M."/>
            <person name="Nwogha J."/>
            <person name="Shu S."/>
            <person name="Carlson J."/>
            <person name="Kariba R."/>
            <person name="Muthemba S."/>
            <person name="Knop K."/>
            <person name="Barton G.J."/>
            <person name="Sherwood A.V."/>
            <person name="Lopez-Montes A."/>
            <person name="Asiedu R."/>
            <person name="Jamnadass R."/>
            <person name="Muchugi A."/>
            <person name="Goodstein D."/>
            <person name="Egesi C.N."/>
            <person name="Featherston J."/>
            <person name="Asfaw A."/>
            <person name="Simpson G.G."/>
            <person name="Dolezel J."/>
            <person name="Hendre P.S."/>
            <person name="Van Deynze A."/>
            <person name="Kumar P.L."/>
            <person name="Obidiegwu J.E."/>
            <person name="Bhattacharjee R."/>
            <person name="Rokhsar D.S."/>
        </authorList>
    </citation>
    <scope>NUCLEOTIDE SEQUENCE [LARGE SCALE GENOMIC DNA]</scope>
    <source>
        <strain evidence="2">cv. TDa95/00328</strain>
    </source>
</reference>
<comment type="caution">
    <text evidence="1">The sequence shown here is derived from an EMBL/GenBank/DDBJ whole genome shotgun (WGS) entry which is preliminary data.</text>
</comment>